<dbReference type="EMBL" id="RBZO01000040">
    <property type="protein sequence ID" value="RKQ12763.1"/>
    <property type="molecule type" value="Genomic_DNA"/>
</dbReference>
<evidence type="ECO:0008006" key="4">
    <source>
        <dbReference type="Google" id="ProtNLM"/>
    </source>
</evidence>
<organism evidence="2 3">
    <name type="scientific">Oceanobacillus bengalensis</name>
    <dbReference type="NCBI Taxonomy" id="1435466"/>
    <lineage>
        <taxon>Bacteria</taxon>
        <taxon>Bacillati</taxon>
        <taxon>Bacillota</taxon>
        <taxon>Bacilli</taxon>
        <taxon>Bacillales</taxon>
        <taxon>Bacillaceae</taxon>
        <taxon>Oceanobacillus</taxon>
    </lineage>
</organism>
<gene>
    <name evidence="2" type="ORF">D8M05_17900</name>
</gene>
<keyword evidence="1" id="KW-1133">Transmembrane helix</keyword>
<evidence type="ECO:0000313" key="2">
    <source>
        <dbReference type="EMBL" id="RKQ12763.1"/>
    </source>
</evidence>
<keyword evidence="3" id="KW-1185">Reference proteome</keyword>
<dbReference type="RefSeq" id="WP_121134279.1">
    <property type="nucleotide sequence ID" value="NZ_JBHUFK010000028.1"/>
</dbReference>
<dbReference type="OrthoDB" id="1069985at2"/>
<name>A0A494YSD0_9BACI</name>
<keyword evidence="1" id="KW-0812">Transmembrane</keyword>
<dbReference type="AlphaFoldDB" id="A0A494YSD0"/>
<dbReference type="Proteomes" id="UP000281813">
    <property type="component" value="Unassembled WGS sequence"/>
</dbReference>
<feature type="transmembrane region" description="Helical" evidence="1">
    <location>
        <begin position="163"/>
        <end position="181"/>
    </location>
</feature>
<feature type="transmembrane region" description="Helical" evidence="1">
    <location>
        <begin position="133"/>
        <end position="157"/>
    </location>
</feature>
<sequence length="391" mass="45036">MEKVKKKKGLVNRVGKLILFLLFIVIGFFGGYYGMDTIEQLGIVPQNLELTIGYIMLLLIIVVVLYVFQIFIHEGGHYVFGRLTGYTFVSFRVGSIMLVRENGRIKRKSYRVEGTLGQCLLMPPDVKGESFPFVLYNLGGVIANIISSLLSIILLIILPEHEWISIILGINIALGIFIALVNGVPMKLGVPNDGMVINYLKKDKQVRKAFWLQLHINGLLAKGKRIRDLPEEWFEIPENADLSNPLISVIKFFLCEYFMDKKDFEKAKAVCQYIEANIPDLLDLYKKELSCYQLFLEIIGDCRIERINEIYTKELKQYIKVTKKYISRIRLLYAYELLVNQNRDAADKQLDAFEKAAKKYPVLTEIESEREMLELIDSIYFNRKGQTDVMS</sequence>
<reference evidence="2 3" key="1">
    <citation type="journal article" date="2015" name="Antonie Van Leeuwenhoek">
        <title>Oceanobacillus bengalensis sp. nov., a bacterium isolated from seawater of the Bay of Bengal.</title>
        <authorList>
            <person name="Yongchang O."/>
            <person name="Xiang W."/>
            <person name="Wang G."/>
        </authorList>
    </citation>
    <scope>NUCLEOTIDE SEQUENCE [LARGE SCALE GENOMIC DNA]</scope>
    <source>
        <strain evidence="2 3">MCCC 1K00260</strain>
    </source>
</reference>
<accession>A0A494YSD0</accession>
<feature type="transmembrane region" description="Helical" evidence="1">
    <location>
        <begin position="47"/>
        <end position="72"/>
    </location>
</feature>
<keyword evidence="1" id="KW-0472">Membrane</keyword>
<evidence type="ECO:0000313" key="3">
    <source>
        <dbReference type="Proteomes" id="UP000281813"/>
    </source>
</evidence>
<evidence type="ECO:0000256" key="1">
    <source>
        <dbReference type="SAM" id="Phobius"/>
    </source>
</evidence>
<protein>
    <recommendedName>
        <fullName evidence="4">M50 family peptidase</fullName>
    </recommendedName>
</protein>
<comment type="caution">
    <text evidence="2">The sequence shown here is derived from an EMBL/GenBank/DDBJ whole genome shotgun (WGS) entry which is preliminary data.</text>
</comment>
<proteinExistence type="predicted"/>
<feature type="transmembrane region" description="Helical" evidence="1">
    <location>
        <begin position="17"/>
        <end position="35"/>
    </location>
</feature>